<proteinExistence type="predicted"/>
<evidence type="ECO:0000313" key="5">
    <source>
        <dbReference type="Proteomes" id="UP000264294"/>
    </source>
</evidence>
<feature type="transmembrane region" description="Helical" evidence="1">
    <location>
        <begin position="7"/>
        <end position="29"/>
    </location>
</feature>
<dbReference type="AlphaFoldDB" id="A0A090YKQ7"/>
<reference evidence="2 4" key="1">
    <citation type="submission" date="2014-04" db="EMBL/GenBank/DDBJ databases">
        <authorList>
            <person name="Bishop-Lilly K.A."/>
            <person name="Broomall S.M."/>
            <person name="Chain P.S."/>
            <person name="Chertkov O."/>
            <person name="Coyne S.R."/>
            <person name="Daligault H.E."/>
            <person name="Davenport K.W."/>
            <person name="Erkkila T."/>
            <person name="Frey K.G."/>
            <person name="Gibbons H.S."/>
            <person name="Gu W."/>
            <person name="Jaissle J."/>
            <person name="Johnson S.L."/>
            <person name="Koroleva G.I."/>
            <person name="Ladner J.T."/>
            <person name="Lo C.-C."/>
            <person name="Minogue T.D."/>
            <person name="Munk C."/>
            <person name="Palacios G.F."/>
            <person name="Redden C.L."/>
            <person name="Rosenzweig C.N."/>
            <person name="Scholz M.B."/>
            <person name="Teshima H."/>
            <person name="Xu Y."/>
        </authorList>
    </citation>
    <scope>NUCLEOTIDE SEQUENCE [LARGE SCALE GENOMIC DNA]</scope>
    <source>
        <strain evidence="2 4">BHP</strain>
    </source>
</reference>
<feature type="transmembrane region" description="Helical" evidence="1">
    <location>
        <begin position="49"/>
        <end position="68"/>
    </location>
</feature>
<keyword evidence="5" id="KW-1185">Reference proteome</keyword>
<dbReference type="Proteomes" id="UP000264294">
    <property type="component" value="Unassembled WGS sequence"/>
</dbReference>
<feature type="transmembrane region" description="Helical" evidence="1">
    <location>
        <begin position="134"/>
        <end position="152"/>
    </location>
</feature>
<evidence type="ECO:0000313" key="2">
    <source>
        <dbReference type="EMBL" id="KFM98806.1"/>
    </source>
</evidence>
<name>A0A090YKQ7_9BACI</name>
<reference evidence="3 5" key="2">
    <citation type="submission" date="2018-08" db="EMBL/GenBank/DDBJ databases">
        <title>Bacillus clarus sp. nov. strain PS00077A.</title>
        <authorList>
            <person name="Mendez Acevedo M."/>
            <person name="Carroll L."/>
            <person name="Mukherjee M."/>
            <person name="Wiedmann M."/>
            <person name="Kovac J."/>
        </authorList>
    </citation>
    <scope>NUCLEOTIDE SEQUENCE [LARGE SCALE GENOMIC DNA]</scope>
    <source>
        <strain evidence="3 5">PS00077A</strain>
    </source>
</reference>
<evidence type="ECO:0000256" key="1">
    <source>
        <dbReference type="SAM" id="Phobius"/>
    </source>
</evidence>
<gene>
    <name evidence="3" type="ORF">D0U04_13235</name>
    <name evidence="2" type="ORF">DJ93_3191</name>
</gene>
<accession>A0A090YKQ7</accession>
<dbReference type="EMBL" id="QVOD01000013">
    <property type="protein sequence ID" value="RFT66635.1"/>
    <property type="molecule type" value="Genomic_DNA"/>
</dbReference>
<dbReference type="PATRIC" id="fig|1405.8.peg.3300"/>
<dbReference type="EMBL" id="JMQC01000008">
    <property type="protein sequence ID" value="KFM98806.1"/>
    <property type="molecule type" value="Genomic_DNA"/>
</dbReference>
<feature type="transmembrane region" description="Helical" evidence="1">
    <location>
        <begin position="107"/>
        <end position="128"/>
    </location>
</feature>
<comment type="caution">
    <text evidence="2">The sequence shown here is derived from an EMBL/GenBank/DDBJ whole genome shotgun (WGS) entry which is preliminary data.</text>
</comment>
<evidence type="ECO:0000313" key="3">
    <source>
        <dbReference type="EMBL" id="RFT66635.1"/>
    </source>
</evidence>
<keyword evidence="1" id="KW-1133">Transmembrane helix</keyword>
<organism evidence="2 4">
    <name type="scientific">Bacillus clarus</name>
    <dbReference type="NCBI Taxonomy" id="2338372"/>
    <lineage>
        <taxon>Bacteria</taxon>
        <taxon>Bacillati</taxon>
        <taxon>Bacillota</taxon>
        <taxon>Bacilli</taxon>
        <taxon>Bacillales</taxon>
        <taxon>Bacillaceae</taxon>
        <taxon>Bacillus</taxon>
        <taxon>Bacillus cereus group</taxon>
    </lineage>
</organism>
<evidence type="ECO:0000313" key="4">
    <source>
        <dbReference type="Proteomes" id="UP000029389"/>
    </source>
</evidence>
<dbReference type="RefSeq" id="WP_042981962.1">
    <property type="nucleotide sequence ID" value="NZ_JMQC01000008.1"/>
</dbReference>
<keyword evidence="1" id="KW-0472">Membrane</keyword>
<dbReference type="PROSITE" id="PS51257">
    <property type="entry name" value="PROKAR_LIPOPROTEIN"/>
    <property type="match status" value="1"/>
</dbReference>
<protein>
    <submittedName>
        <fullName evidence="3">DUF2178 domain-containing protein</fullName>
    </submittedName>
    <submittedName>
        <fullName evidence="2">Putative membrane protein</fullName>
    </submittedName>
</protein>
<sequence length="157" mass="18369">MNRLIFSYLVNVLIMALACWTFIELYYGVIELANIIEAEKVPFEVSVNITPSVLLLVIGIATTGFYKVQKKKYKALSYWMYPLLFPQEDEREKLITQRACRTTFVSLWYVLILAIGFLTFSPIFNLYIPGYPLYIVFCVFFIQMTVFHVSLYRNKIA</sequence>
<keyword evidence="1" id="KW-0812">Transmembrane</keyword>
<dbReference type="Proteomes" id="UP000029389">
    <property type="component" value="Unassembled WGS sequence"/>
</dbReference>